<sequence>MRILFISRAYPPVTGGIENHNAALAQWLPKYASVKTLANRGGKSALPLFLPLVLLQSFFLCGKYDIVLLGDGVLAPIGRILKFVYPKKKIACILHGLDITFALKKGFLANLYAWINIPSLRQLDLLITVSKETLRAAVRAGLPEEKCTVINNGVDPDTLTGNFSRKELAEFLDLNLEGKVVILRTGRYVKHKGVEWFIRNVVPRLPQNVIFVAAGAIVKKNTPGDTNAYPDCKNAVTELHLESRVKLFSDLPWKHMRLLFNTADIVVSPNIEVPGTMEGFGISIIEAAVCARPIVASDLQGIKDAVCHNENGMLVPHENADVFVRTLTELVEKEERRLALGARAKTYTEAHFHWSIISRLYVEALNKLMR</sequence>
<comment type="caution">
    <text evidence="5">The sequence shown here is derived from an EMBL/GenBank/DDBJ whole genome shotgun (WGS) entry which is preliminary data.</text>
</comment>
<dbReference type="InterPro" id="IPR028098">
    <property type="entry name" value="Glyco_trans_4-like_N"/>
</dbReference>
<protein>
    <submittedName>
        <fullName evidence="5">Glycosyl transferase, group 1 family</fullName>
    </submittedName>
</protein>
<gene>
    <name evidence="5" type="ORF">UX10_C0029G0023</name>
</gene>
<dbReference type="InterPro" id="IPR001296">
    <property type="entry name" value="Glyco_trans_1"/>
</dbReference>
<name>A0A0G1PMC8_9BACT</name>
<dbReference type="PANTHER" id="PTHR12526:SF510">
    <property type="entry name" value="D-INOSITOL 3-PHOSPHATE GLYCOSYLTRANSFERASE"/>
    <property type="match status" value="1"/>
</dbReference>
<dbReference type="Pfam" id="PF00534">
    <property type="entry name" value="Glycos_transf_1"/>
    <property type="match status" value="1"/>
</dbReference>
<dbReference type="CDD" id="cd03801">
    <property type="entry name" value="GT4_PimA-like"/>
    <property type="match status" value="1"/>
</dbReference>
<dbReference type="EMBL" id="LCKX01000029">
    <property type="protein sequence ID" value="KKU06558.1"/>
    <property type="molecule type" value="Genomic_DNA"/>
</dbReference>
<feature type="domain" description="Glycosyl transferase family 1" evidence="3">
    <location>
        <begin position="177"/>
        <end position="345"/>
    </location>
</feature>
<evidence type="ECO:0000259" key="4">
    <source>
        <dbReference type="Pfam" id="PF13439"/>
    </source>
</evidence>
<dbReference type="AlphaFoldDB" id="A0A0G1PMC8"/>
<keyword evidence="2 5" id="KW-0808">Transferase</keyword>
<organism evidence="5 6">
    <name type="scientific">Candidatus Magasanikbacteria bacterium GW2011_GWA2_45_39</name>
    <dbReference type="NCBI Taxonomy" id="1619041"/>
    <lineage>
        <taxon>Bacteria</taxon>
        <taxon>Candidatus Magasanikiibacteriota</taxon>
    </lineage>
</organism>
<evidence type="ECO:0000256" key="1">
    <source>
        <dbReference type="ARBA" id="ARBA00022676"/>
    </source>
</evidence>
<accession>A0A0G1PMC8</accession>
<evidence type="ECO:0000256" key="2">
    <source>
        <dbReference type="ARBA" id="ARBA00022679"/>
    </source>
</evidence>
<reference evidence="5 6" key="1">
    <citation type="journal article" date="2015" name="Nature">
        <title>rRNA introns, odd ribosomes, and small enigmatic genomes across a large radiation of phyla.</title>
        <authorList>
            <person name="Brown C.T."/>
            <person name="Hug L.A."/>
            <person name="Thomas B.C."/>
            <person name="Sharon I."/>
            <person name="Castelle C.J."/>
            <person name="Singh A."/>
            <person name="Wilkins M.J."/>
            <person name="Williams K.H."/>
            <person name="Banfield J.F."/>
        </authorList>
    </citation>
    <scope>NUCLEOTIDE SEQUENCE [LARGE SCALE GENOMIC DNA]</scope>
</reference>
<dbReference type="GO" id="GO:0016757">
    <property type="term" value="F:glycosyltransferase activity"/>
    <property type="evidence" value="ECO:0007669"/>
    <property type="project" value="UniProtKB-KW"/>
</dbReference>
<dbReference type="PANTHER" id="PTHR12526">
    <property type="entry name" value="GLYCOSYLTRANSFERASE"/>
    <property type="match status" value="1"/>
</dbReference>
<evidence type="ECO:0000313" key="5">
    <source>
        <dbReference type="EMBL" id="KKU06558.1"/>
    </source>
</evidence>
<dbReference type="SUPFAM" id="SSF53756">
    <property type="entry name" value="UDP-Glycosyltransferase/glycogen phosphorylase"/>
    <property type="match status" value="1"/>
</dbReference>
<dbReference type="Proteomes" id="UP000033999">
    <property type="component" value="Unassembled WGS sequence"/>
</dbReference>
<evidence type="ECO:0000259" key="3">
    <source>
        <dbReference type="Pfam" id="PF00534"/>
    </source>
</evidence>
<feature type="domain" description="Glycosyltransferase subfamily 4-like N-terminal" evidence="4">
    <location>
        <begin position="46"/>
        <end position="157"/>
    </location>
</feature>
<keyword evidence="1" id="KW-0328">Glycosyltransferase</keyword>
<dbReference type="Pfam" id="PF13439">
    <property type="entry name" value="Glyco_transf_4"/>
    <property type="match status" value="1"/>
</dbReference>
<proteinExistence type="predicted"/>
<evidence type="ECO:0000313" key="6">
    <source>
        <dbReference type="Proteomes" id="UP000033999"/>
    </source>
</evidence>
<dbReference type="Gene3D" id="3.40.50.2000">
    <property type="entry name" value="Glycogen Phosphorylase B"/>
    <property type="match status" value="2"/>
</dbReference>